<dbReference type="SUPFAM" id="SSF51735">
    <property type="entry name" value="NAD(P)-binding Rossmann-fold domains"/>
    <property type="match status" value="1"/>
</dbReference>
<dbReference type="GO" id="GO:0004316">
    <property type="term" value="F:3-oxoacyl-[acyl-carrier-protein] reductase (NADPH) activity"/>
    <property type="evidence" value="ECO:0007669"/>
    <property type="project" value="UniProtKB-EC"/>
</dbReference>
<evidence type="ECO:0000313" key="4">
    <source>
        <dbReference type="EMBL" id="STX46307.1"/>
    </source>
</evidence>
<dbReference type="GO" id="GO:0016020">
    <property type="term" value="C:membrane"/>
    <property type="evidence" value="ECO:0007669"/>
    <property type="project" value="TreeGrafter"/>
</dbReference>
<dbReference type="PANTHER" id="PTHR44196:SF1">
    <property type="entry name" value="DEHYDROGENASE_REDUCTASE SDR FAMILY MEMBER 7B"/>
    <property type="match status" value="1"/>
</dbReference>
<dbReference type="PANTHER" id="PTHR44196">
    <property type="entry name" value="DEHYDROGENASE/REDUCTASE SDR FAMILY MEMBER 7B"/>
    <property type="match status" value="1"/>
</dbReference>
<reference evidence="4 6" key="2">
    <citation type="submission" date="2018-06" db="EMBL/GenBank/DDBJ databases">
        <authorList>
            <consortium name="Pathogen Informatics"/>
            <person name="Doyle S."/>
        </authorList>
    </citation>
    <scope>NUCLEOTIDE SEQUENCE [LARGE SCALE GENOMIC DNA]</scope>
    <source>
        <strain evidence="4 6">NCTC12388</strain>
    </source>
</reference>
<dbReference type="EC" id="1.1.1.100" evidence="4"/>
<gene>
    <name evidence="4" type="primary">fabG_6</name>
    <name evidence="3" type="ORF">Lgra_1547</name>
    <name evidence="4" type="ORF">NCTC12388_03069</name>
</gene>
<evidence type="ECO:0000313" key="5">
    <source>
        <dbReference type="Proteomes" id="UP000054691"/>
    </source>
</evidence>
<dbReference type="EMBL" id="UGOB01000001">
    <property type="protein sequence ID" value="STX46307.1"/>
    <property type="molecule type" value="Genomic_DNA"/>
</dbReference>
<dbReference type="Gene3D" id="3.40.50.720">
    <property type="entry name" value="NAD(P)-binding Rossmann-like Domain"/>
    <property type="match status" value="1"/>
</dbReference>
<dbReference type="InterPro" id="IPR020904">
    <property type="entry name" value="Sc_DH/Rdtase_CS"/>
</dbReference>
<keyword evidence="2 4" id="KW-0560">Oxidoreductase</keyword>
<dbReference type="InterPro" id="IPR002347">
    <property type="entry name" value="SDR_fam"/>
</dbReference>
<dbReference type="PRINTS" id="PR00081">
    <property type="entry name" value="GDHRDH"/>
</dbReference>
<dbReference type="AlphaFoldDB" id="A0A378JHG0"/>
<evidence type="ECO:0000313" key="3">
    <source>
        <dbReference type="EMBL" id="KTD12089.1"/>
    </source>
</evidence>
<dbReference type="Proteomes" id="UP000054691">
    <property type="component" value="Unassembled WGS sequence"/>
</dbReference>
<evidence type="ECO:0000256" key="1">
    <source>
        <dbReference type="ARBA" id="ARBA00006484"/>
    </source>
</evidence>
<evidence type="ECO:0000256" key="2">
    <source>
        <dbReference type="ARBA" id="ARBA00023002"/>
    </source>
</evidence>
<name>A0A378JHG0_9GAMM</name>
<dbReference type="PROSITE" id="PS00061">
    <property type="entry name" value="ADH_SHORT"/>
    <property type="match status" value="1"/>
</dbReference>
<dbReference type="RefSeq" id="WP_058498679.1">
    <property type="nucleotide sequence ID" value="NZ_CAAAHW010000007.1"/>
</dbReference>
<reference evidence="3 5" key="1">
    <citation type="submission" date="2015-11" db="EMBL/GenBank/DDBJ databases">
        <title>Genomic analysis of 38 Legionella species identifies large and diverse effector repertoires.</title>
        <authorList>
            <person name="Burstein D."/>
            <person name="Amaro F."/>
            <person name="Zusman T."/>
            <person name="Lifshitz Z."/>
            <person name="Cohen O."/>
            <person name="Gilbert J.A."/>
            <person name="Pupko T."/>
            <person name="Shuman H.A."/>
            <person name="Segal G."/>
        </authorList>
    </citation>
    <scope>NUCLEOTIDE SEQUENCE [LARGE SCALE GENOMIC DNA]</scope>
    <source>
        <strain evidence="3 5">Lyon 8420412</strain>
    </source>
</reference>
<accession>A0A378JHG0</accession>
<dbReference type="OrthoDB" id="9810734at2"/>
<dbReference type="EMBL" id="LNYE01000020">
    <property type="protein sequence ID" value="KTD12089.1"/>
    <property type="molecule type" value="Genomic_DNA"/>
</dbReference>
<sequence>MNKKTILITGASRGIGEQIAIQYASTNVNLILVARDLKKLTHVAQRCQEKGANTIYASHDVQDKALLKKFIHDIDTKMPIDLVIANAGVSSTLQANWQPEKEEDIHQVLAINLQGTMHTVNPLIPRMIERKKGQIAIMGSIAGLRGLPQSPSYCASKAALYIYGQSLRAWLIRYQIHVNVICPGYVKTDMSDRLTGLKPFLISSEKAAQIIQKGLLKNKASIVFPWPLHLLIKLSQLLPSRPVDAILNRFESYIN</sequence>
<proteinExistence type="inferred from homology"/>
<keyword evidence="5" id="KW-1185">Reference proteome</keyword>
<dbReference type="Proteomes" id="UP000254476">
    <property type="component" value="Unassembled WGS sequence"/>
</dbReference>
<protein>
    <submittedName>
        <fullName evidence="4">Polysaccharide biosynthesis dehydrogenase/reductase</fullName>
        <ecNumber evidence="4">1.1.1.100</ecNumber>
    </submittedName>
</protein>
<comment type="similarity">
    <text evidence="1">Belongs to the short-chain dehydrogenases/reductases (SDR) family.</text>
</comment>
<organism evidence="4 6">
    <name type="scientific">Legionella gratiana</name>
    <dbReference type="NCBI Taxonomy" id="45066"/>
    <lineage>
        <taxon>Bacteria</taxon>
        <taxon>Pseudomonadati</taxon>
        <taxon>Pseudomonadota</taxon>
        <taxon>Gammaproteobacteria</taxon>
        <taxon>Legionellales</taxon>
        <taxon>Legionellaceae</taxon>
        <taxon>Legionella</taxon>
    </lineage>
</organism>
<evidence type="ECO:0000313" key="6">
    <source>
        <dbReference type="Proteomes" id="UP000254476"/>
    </source>
</evidence>
<dbReference type="InterPro" id="IPR036291">
    <property type="entry name" value="NAD(P)-bd_dom_sf"/>
</dbReference>
<dbReference type="Pfam" id="PF00106">
    <property type="entry name" value="adh_short"/>
    <property type="match status" value="1"/>
</dbReference>
<dbReference type="STRING" id="45066.Lgra_1547"/>